<dbReference type="Proteomes" id="UP000184073">
    <property type="component" value="Unassembled WGS sequence"/>
</dbReference>
<keyword evidence="5" id="KW-1185">Reference proteome</keyword>
<dbReference type="PANTHER" id="PTHR43618">
    <property type="entry name" value="7-ALPHA-HYDROXYSTEROID DEHYDROGENASE"/>
    <property type="match status" value="1"/>
</dbReference>
<dbReference type="FunFam" id="3.40.50.720:FF:000084">
    <property type="entry name" value="Short-chain dehydrogenase reductase"/>
    <property type="match status" value="1"/>
</dbReference>
<dbReference type="VEuPathDB" id="FungiDB:ASPVEDRAFT_526752"/>
<dbReference type="PRINTS" id="PR00081">
    <property type="entry name" value="GDHRDH"/>
</dbReference>
<comment type="similarity">
    <text evidence="1">Belongs to the short-chain dehydrogenases/reductases (SDR) family.</text>
</comment>
<dbReference type="OrthoDB" id="294295at2759"/>
<evidence type="ECO:0000256" key="2">
    <source>
        <dbReference type="ARBA" id="ARBA00022857"/>
    </source>
</evidence>
<dbReference type="InterPro" id="IPR002347">
    <property type="entry name" value="SDR_fam"/>
</dbReference>
<dbReference type="Gene3D" id="3.40.50.720">
    <property type="entry name" value="NAD(P)-binding Rossmann-like Domain"/>
    <property type="match status" value="1"/>
</dbReference>
<dbReference type="STRING" id="1036611.A0A1L9PE83"/>
<dbReference type="RefSeq" id="XP_040665572.1">
    <property type="nucleotide sequence ID" value="XM_040814680.1"/>
</dbReference>
<evidence type="ECO:0000256" key="3">
    <source>
        <dbReference type="ARBA" id="ARBA00023002"/>
    </source>
</evidence>
<dbReference type="GO" id="GO:0016491">
    <property type="term" value="F:oxidoreductase activity"/>
    <property type="evidence" value="ECO:0007669"/>
    <property type="project" value="UniProtKB-KW"/>
</dbReference>
<reference evidence="5" key="1">
    <citation type="journal article" date="2017" name="Genome Biol.">
        <title>Comparative genomics reveals high biological diversity and specific adaptations in the industrially and medically important fungal genus Aspergillus.</title>
        <authorList>
            <person name="de Vries R.P."/>
            <person name="Riley R."/>
            <person name="Wiebenga A."/>
            <person name="Aguilar-Osorio G."/>
            <person name="Amillis S."/>
            <person name="Uchima C.A."/>
            <person name="Anderluh G."/>
            <person name="Asadollahi M."/>
            <person name="Askin M."/>
            <person name="Barry K."/>
            <person name="Battaglia E."/>
            <person name="Bayram O."/>
            <person name="Benocci T."/>
            <person name="Braus-Stromeyer S.A."/>
            <person name="Caldana C."/>
            <person name="Canovas D."/>
            <person name="Cerqueira G.C."/>
            <person name="Chen F."/>
            <person name="Chen W."/>
            <person name="Choi C."/>
            <person name="Clum A."/>
            <person name="Dos Santos R.A."/>
            <person name="Damasio A.R."/>
            <person name="Diallinas G."/>
            <person name="Emri T."/>
            <person name="Fekete E."/>
            <person name="Flipphi M."/>
            <person name="Freyberg S."/>
            <person name="Gallo A."/>
            <person name="Gournas C."/>
            <person name="Habgood R."/>
            <person name="Hainaut M."/>
            <person name="Harispe M.L."/>
            <person name="Henrissat B."/>
            <person name="Hilden K.S."/>
            <person name="Hope R."/>
            <person name="Hossain A."/>
            <person name="Karabika E."/>
            <person name="Karaffa L."/>
            <person name="Karanyi Z."/>
            <person name="Krasevec N."/>
            <person name="Kuo A."/>
            <person name="Kusch H."/>
            <person name="LaButti K."/>
            <person name="Lagendijk E.L."/>
            <person name="Lapidus A."/>
            <person name="Levasseur A."/>
            <person name="Lindquist E."/>
            <person name="Lipzen A."/>
            <person name="Logrieco A.F."/>
            <person name="MacCabe A."/>
            <person name="Maekelae M.R."/>
            <person name="Malavazi I."/>
            <person name="Melin P."/>
            <person name="Meyer V."/>
            <person name="Mielnichuk N."/>
            <person name="Miskei M."/>
            <person name="Molnar A.P."/>
            <person name="Mule G."/>
            <person name="Ngan C.Y."/>
            <person name="Orejas M."/>
            <person name="Orosz E."/>
            <person name="Ouedraogo J.P."/>
            <person name="Overkamp K.M."/>
            <person name="Park H.-S."/>
            <person name="Perrone G."/>
            <person name="Piumi F."/>
            <person name="Punt P.J."/>
            <person name="Ram A.F."/>
            <person name="Ramon A."/>
            <person name="Rauscher S."/>
            <person name="Record E."/>
            <person name="Riano-Pachon D.M."/>
            <person name="Robert V."/>
            <person name="Roehrig J."/>
            <person name="Ruller R."/>
            <person name="Salamov A."/>
            <person name="Salih N.S."/>
            <person name="Samson R.A."/>
            <person name="Sandor E."/>
            <person name="Sanguinetti M."/>
            <person name="Schuetze T."/>
            <person name="Sepcic K."/>
            <person name="Shelest E."/>
            <person name="Sherlock G."/>
            <person name="Sophianopoulou V."/>
            <person name="Squina F.M."/>
            <person name="Sun H."/>
            <person name="Susca A."/>
            <person name="Todd R.B."/>
            <person name="Tsang A."/>
            <person name="Unkles S.E."/>
            <person name="van de Wiele N."/>
            <person name="van Rossen-Uffink D."/>
            <person name="Oliveira J.V."/>
            <person name="Vesth T.C."/>
            <person name="Visser J."/>
            <person name="Yu J.-H."/>
            <person name="Zhou M."/>
            <person name="Andersen M.R."/>
            <person name="Archer D.B."/>
            <person name="Baker S.E."/>
            <person name="Benoit I."/>
            <person name="Brakhage A.A."/>
            <person name="Braus G.H."/>
            <person name="Fischer R."/>
            <person name="Frisvad J.C."/>
            <person name="Goldman G.H."/>
            <person name="Houbraken J."/>
            <person name="Oakley B."/>
            <person name="Pocsi I."/>
            <person name="Scazzocchio C."/>
            <person name="Seiboth B."/>
            <person name="vanKuyk P.A."/>
            <person name="Wortman J."/>
            <person name="Dyer P.S."/>
            <person name="Grigoriev I.V."/>
        </authorList>
    </citation>
    <scope>NUCLEOTIDE SEQUENCE [LARGE SCALE GENOMIC DNA]</scope>
    <source>
        <strain evidence="5">CBS 583.65</strain>
    </source>
</reference>
<keyword evidence="2" id="KW-0521">NADP</keyword>
<keyword evidence="3" id="KW-0560">Oxidoreductase</keyword>
<evidence type="ECO:0000256" key="1">
    <source>
        <dbReference type="ARBA" id="ARBA00006484"/>
    </source>
</evidence>
<dbReference type="PANTHER" id="PTHR43618:SF12">
    <property type="entry name" value="OXIDOREDUCTASE, SHORT-CHAIN DEHYDROGENASE_REDUCTASE FAMILY (AFU_ORTHOLOGUE AFUA_1G14540)"/>
    <property type="match status" value="1"/>
</dbReference>
<dbReference type="SUPFAM" id="SSF51735">
    <property type="entry name" value="NAD(P)-binding Rossmann-fold domains"/>
    <property type="match status" value="1"/>
</dbReference>
<gene>
    <name evidence="4" type="ORF">ASPVEDRAFT_526752</name>
</gene>
<dbReference type="InterPro" id="IPR052178">
    <property type="entry name" value="Sec_Metab_Biosynth_SDR"/>
</dbReference>
<accession>A0A1L9PE83</accession>
<evidence type="ECO:0000313" key="4">
    <source>
        <dbReference type="EMBL" id="OJI99809.1"/>
    </source>
</evidence>
<organism evidence="4 5">
    <name type="scientific">Aspergillus versicolor CBS 583.65</name>
    <dbReference type="NCBI Taxonomy" id="1036611"/>
    <lineage>
        <taxon>Eukaryota</taxon>
        <taxon>Fungi</taxon>
        <taxon>Dikarya</taxon>
        <taxon>Ascomycota</taxon>
        <taxon>Pezizomycotina</taxon>
        <taxon>Eurotiomycetes</taxon>
        <taxon>Eurotiomycetidae</taxon>
        <taxon>Eurotiales</taxon>
        <taxon>Aspergillaceae</taxon>
        <taxon>Aspergillus</taxon>
        <taxon>Aspergillus subgen. Nidulantes</taxon>
    </lineage>
</organism>
<dbReference type="EMBL" id="KV878127">
    <property type="protein sequence ID" value="OJI99809.1"/>
    <property type="molecule type" value="Genomic_DNA"/>
</dbReference>
<dbReference type="Pfam" id="PF13561">
    <property type="entry name" value="adh_short_C2"/>
    <property type="match status" value="1"/>
</dbReference>
<dbReference type="InterPro" id="IPR036291">
    <property type="entry name" value="NAD(P)-bd_dom_sf"/>
</dbReference>
<dbReference type="AlphaFoldDB" id="A0A1L9PE83"/>
<name>A0A1L9PE83_ASPVE</name>
<dbReference type="GeneID" id="63730191"/>
<evidence type="ECO:0000313" key="5">
    <source>
        <dbReference type="Proteomes" id="UP000184073"/>
    </source>
</evidence>
<sequence length="313" mass="32659">MSHTDEAALVDLQGIFSLDGKVALVTGGSRGLGFHAASGYVDHFMETQISTTTLTVLRLLQAGCSQVFITSRSPSDCDKAVAGLNALLNKHPNAKAIAVPTDCSRADELDRLVSVISQSTDHVDIVFANAGTVRMGPLEEHSDKEFSDVMDLNVKGTFLLVQKLLPLLSAKAQREDASRIIINSSIAGMIAGGTGHLAMPSYGASKAALIQMAKYLAIELGPRNILTNVIAPGFYPTKMSSILSDKVGGPDVLASMVPNRRVGTPNDIASLVVFLSSKAGSYVNGATAVTDGGFGLLHSVNAGDASQDGTFLG</sequence>
<protein>
    <submittedName>
        <fullName evidence="4">Uncharacterized protein</fullName>
    </submittedName>
</protein>
<proteinExistence type="inferred from homology"/>